<dbReference type="AlphaFoldDB" id="A0A316FL12"/>
<comment type="caution">
    <text evidence="6">The sequence shown here is derived from an EMBL/GenBank/DDBJ whole genome shotgun (WGS) entry which is preliminary data.</text>
</comment>
<accession>A0A316FL12</accession>
<sequence>MTTVAKFEIKYTQYLDKDGKPTTKKLPKLAKDVDTLKTLYRSMNLIRTLDTKAYALQRTGKMGTYPAALGQEAVGVGFGSALTKEDVLVPYYRGHAAMIEHGVTMEEVLLYWGGDERGSDFKNAKEDFPIAVPIATQLLHAAGIGKAMQIKGEKRCVATEIGEGGTSEGDFYEAINVAGIWNLPVVFFINNNQWAISVPSEIQTACETYAQKAIAAGIEAIQVDGNDVIAVREAAEKAYKKAREGKGPTLIECISLRLCDHTTADDARRYRPEGELDEGWKAEPILRLRKYLESLDAWTEDDEKTMQEELAKEVQQAVDNYVNLPPDAPEAMFDYLYDELPARTMEQREYAIQRANKGAK</sequence>
<dbReference type="InterPro" id="IPR029061">
    <property type="entry name" value="THDP-binding"/>
</dbReference>
<evidence type="ECO:0000256" key="1">
    <source>
        <dbReference type="ARBA" id="ARBA00001964"/>
    </source>
</evidence>
<dbReference type="OrthoDB" id="9766715at2"/>
<protein>
    <recommendedName>
        <fullName evidence="4">Pyruvate dehydrogenase E1 component subunit alpha</fullName>
        <ecNumber evidence="4">1.2.4.1</ecNumber>
    </recommendedName>
</protein>
<evidence type="ECO:0000256" key="3">
    <source>
        <dbReference type="ARBA" id="ARBA00023052"/>
    </source>
</evidence>
<dbReference type="EMBL" id="QGGU01000008">
    <property type="protein sequence ID" value="PWK49199.1"/>
    <property type="molecule type" value="Genomic_DNA"/>
</dbReference>
<dbReference type="InterPro" id="IPR017596">
    <property type="entry name" value="PdhA/BkdA"/>
</dbReference>
<keyword evidence="4 6" id="KW-0670">Pyruvate</keyword>
<gene>
    <name evidence="6" type="ORF">C8D97_108108</name>
</gene>
<evidence type="ECO:0000259" key="5">
    <source>
        <dbReference type="Pfam" id="PF00676"/>
    </source>
</evidence>
<dbReference type="InterPro" id="IPR050771">
    <property type="entry name" value="Alpha-ketoacid_DH_E1_comp"/>
</dbReference>
<evidence type="ECO:0000256" key="2">
    <source>
        <dbReference type="ARBA" id="ARBA00023002"/>
    </source>
</evidence>
<dbReference type="InterPro" id="IPR001017">
    <property type="entry name" value="DH_E1"/>
</dbReference>
<proteinExistence type="predicted"/>
<dbReference type="GO" id="GO:0009083">
    <property type="term" value="P:branched-chain amino acid catabolic process"/>
    <property type="evidence" value="ECO:0007669"/>
    <property type="project" value="TreeGrafter"/>
</dbReference>
<name>A0A316FL12_9GAMM</name>
<dbReference type="NCBIfam" id="TIGR03181">
    <property type="entry name" value="PDH_E1_alph_x"/>
    <property type="match status" value="1"/>
</dbReference>
<reference evidence="6 7" key="1">
    <citation type="submission" date="2018-05" db="EMBL/GenBank/DDBJ databases">
        <title>Genomic Encyclopedia of Type Strains, Phase IV (KMG-IV): sequencing the most valuable type-strain genomes for metagenomic binning, comparative biology and taxonomic classification.</title>
        <authorList>
            <person name="Goeker M."/>
        </authorList>
    </citation>
    <scope>NUCLEOTIDE SEQUENCE [LARGE SCALE GENOMIC DNA]</scope>
    <source>
        <strain evidence="6 7">DSM 25350</strain>
    </source>
</reference>
<keyword evidence="3 4" id="KW-0786">Thiamine pyrophosphate</keyword>
<comment type="function">
    <text evidence="4">The pyruvate dehydrogenase complex catalyzes the overall conversion of pyruvate to acetyl-CoA and CO(2). It contains multiple copies of three enzymatic components: pyruvate dehydrogenase (E1), dihydrolipoamide acetyltransferase (E2) and lipoamide dehydrogenase (E3).</text>
</comment>
<dbReference type="SUPFAM" id="SSF52518">
    <property type="entry name" value="Thiamin diphosphate-binding fold (THDP-binding)"/>
    <property type="match status" value="1"/>
</dbReference>
<dbReference type="GO" id="GO:0004739">
    <property type="term" value="F:pyruvate dehydrogenase (acetyl-transferring) activity"/>
    <property type="evidence" value="ECO:0007669"/>
    <property type="project" value="UniProtKB-UniRule"/>
</dbReference>
<organism evidence="6 7">
    <name type="scientific">Pleionea mediterranea</name>
    <dbReference type="NCBI Taxonomy" id="523701"/>
    <lineage>
        <taxon>Bacteria</taxon>
        <taxon>Pseudomonadati</taxon>
        <taxon>Pseudomonadota</taxon>
        <taxon>Gammaproteobacteria</taxon>
        <taxon>Oceanospirillales</taxon>
        <taxon>Pleioneaceae</taxon>
        <taxon>Pleionea</taxon>
    </lineage>
</organism>
<dbReference type="Gene3D" id="3.40.50.970">
    <property type="match status" value="1"/>
</dbReference>
<keyword evidence="2 4" id="KW-0560">Oxidoreductase</keyword>
<dbReference type="Pfam" id="PF00676">
    <property type="entry name" value="E1_dh"/>
    <property type="match status" value="1"/>
</dbReference>
<comment type="cofactor">
    <cofactor evidence="1 4">
        <name>thiamine diphosphate</name>
        <dbReference type="ChEBI" id="CHEBI:58937"/>
    </cofactor>
</comment>
<dbReference type="CDD" id="cd02000">
    <property type="entry name" value="TPP_E1_PDC_ADC_BCADC"/>
    <property type="match status" value="1"/>
</dbReference>
<evidence type="ECO:0000313" key="7">
    <source>
        <dbReference type="Proteomes" id="UP000245790"/>
    </source>
</evidence>
<comment type="catalytic activity">
    <reaction evidence="4">
        <text>N(6)-[(R)-lipoyl]-L-lysyl-[protein] + pyruvate + H(+) = N(6)-[(R)-S(8)-acetyldihydrolipoyl]-L-lysyl-[protein] + CO2</text>
        <dbReference type="Rhea" id="RHEA:19189"/>
        <dbReference type="Rhea" id="RHEA-COMP:10474"/>
        <dbReference type="Rhea" id="RHEA-COMP:10478"/>
        <dbReference type="ChEBI" id="CHEBI:15361"/>
        <dbReference type="ChEBI" id="CHEBI:15378"/>
        <dbReference type="ChEBI" id="CHEBI:16526"/>
        <dbReference type="ChEBI" id="CHEBI:83099"/>
        <dbReference type="ChEBI" id="CHEBI:83111"/>
        <dbReference type="EC" id="1.2.4.1"/>
    </reaction>
</comment>
<dbReference type="RefSeq" id="WP_109764000.1">
    <property type="nucleotide sequence ID" value="NZ_QGGU01000008.1"/>
</dbReference>
<dbReference type="EC" id="1.2.4.1" evidence="4"/>
<dbReference type="PANTHER" id="PTHR43380">
    <property type="entry name" value="2-OXOISOVALERATE DEHYDROGENASE SUBUNIT ALPHA, MITOCHONDRIAL"/>
    <property type="match status" value="1"/>
</dbReference>
<dbReference type="Proteomes" id="UP000245790">
    <property type="component" value="Unassembled WGS sequence"/>
</dbReference>
<keyword evidence="7" id="KW-1185">Reference proteome</keyword>
<dbReference type="PANTHER" id="PTHR43380:SF1">
    <property type="entry name" value="2-OXOISOVALERATE DEHYDROGENASE SUBUNIT ALPHA, MITOCHONDRIAL"/>
    <property type="match status" value="1"/>
</dbReference>
<feature type="domain" description="Dehydrogenase E1 component" evidence="5">
    <location>
        <begin position="40"/>
        <end position="320"/>
    </location>
</feature>
<evidence type="ECO:0000313" key="6">
    <source>
        <dbReference type="EMBL" id="PWK49199.1"/>
    </source>
</evidence>
<evidence type="ECO:0000256" key="4">
    <source>
        <dbReference type="RuleBase" id="RU366007"/>
    </source>
</evidence>
<comment type="subunit">
    <text evidence="4">Heterodimer of an alpha and a beta chain.</text>
</comment>